<dbReference type="EMBL" id="CM008050">
    <property type="protein sequence ID" value="PAN31185.1"/>
    <property type="molecule type" value="Genomic_DNA"/>
</dbReference>
<organism evidence="1">
    <name type="scientific">Panicum hallii</name>
    <dbReference type="NCBI Taxonomy" id="206008"/>
    <lineage>
        <taxon>Eukaryota</taxon>
        <taxon>Viridiplantae</taxon>
        <taxon>Streptophyta</taxon>
        <taxon>Embryophyta</taxon>
        <taxon>Tracheophyta</taxon>
        <taxon>Spermatophyta</taxon>
        <taxon>Magnoliopsida</taxon>
        <taxon>Liliopsida</taxon>
        <taxon>Poales</taxon>
        <taxon>Poaceae</taxon>
        <taxon>PACMAD clade</taxon>
        <taxon>Panicoideae</taxon>
        <taxon>Panicodae</taxon>
        <taxon>Paniceae</taxon>
        <taxon>Panicinae</taxon>
        <taxon>Panicum</taxon>
        <taxon>Panicum sect. Panicum</taxon>
    </lineage>
</organism>
<name>A0A2S3HW35_9POAL</name>
<evidence type="ECO:0000313" key="1">
    <source>
        <dbReference type="EMBL" id="PAN31185.1"/>
    </source>
</evidence>
<proteinExistence type="predicted"/>
<reference evidence="1" key="1">
    <citation type="submission" date="2018-04" db="EMBL/GenBank/DDBJ databases">
        <title>WGS assembly of Panicum hallii.</title>
        <authorList>
            <person name="Lovell J."/>
            <person name="Jenkins J."/>
            <person name="Lowry D."/>
            <person name="Mamidi S."/>
            <person name="Sreedasyam A."/>
            <person name="Weng X."/>
            <person name="Barry K."/>
            <person name="Bonette J."/>
            <person name="Campitelli B."/>
            <person name="Daum C."/>
            <person name="Gordon S."/>
            <person name="Gould B."/>
            <person name="Lipzen A."/>
            <person name="Macqueen A."/>
            <person name="Palacio-Mejia J."/>
            <person name="Plott C."/>
            <person name="Shakirov E."/>
            <person name="Shu S."/>
            <person name="Yoshinaga Y."/>
            <person name="Zane M."/>
            <person name="Rokhsar D."/>
            <person name="Grimwood J."/>
            <person name="Schmutz J."/>
            <person name="Juenger T."/>
        </authorList>
    </citation>
    <scope>NUCLEOTIDE SEQUENCE [LARGE SCALE GENOMIC DNA]</scope>
    <source>
        <strain evidence="1">FIL2</strain>
    </source>
</reference>
<accession>A0A2S3HW35</accession>
<dbReference type="Proteomes" id="UP000243499">
    <property type="component" value="Chromosome 5"/>
</dbReference>
<protein>
    <submittedName>
        <fullName evidence="1">Uncharacterized protein</fullName>
    </submittedName>
</protein>
<sequence>MTGALAWQATVIKKIFLCPWEEIARGLIFLAPGSPPPLVSLCPLLSVLRCSSALRKSCIIYLGAAAKIWSYSETPKLSRKEIPMAPRTPKNTSPNFHETSKSIFRCAHKF</sequence>
<dbReference type="AlphaFoldDB" id="A0A2S3HW35"/>
<gene>
    <name evidence="1" type="ORF">PAHAL_5G402800</name>
</gene>
<dbReference type="Gramene" id="PAN31185">
    <property type="protein sequence ID" value="PAN31185"/>
    <property type="gene ID" value="PAHAL_5G402800"/>
</dbReference>